<reference evidence="1 2" key="1">
    <citation type="journal article" date="2022" name="Hortic Res">
        <title>A haplotype resolved chromosomal level avocado genome allows analysis of novel avocado genes.</title>
        <authorList>
            <person name="Nath O."/>
            <person name="Fletcher S.J."/>
            <person name="Hayward A."/>
            <person name="Shaw L.M."/>
            <person name="Masouleh A.K."/>
            <person name="Furtado A."/>
            <person name="Henry R.J."/>
            <person name="Mitter N."/>
        </authorList>
    </citation>
    <scope>NUCLEOTIDE SEQUENCE [LARGE SCALE GENOMIC DNA]</scope>
    <source>
        <strain evidence="2">cv. Hass</strain>
    </source>
</reference>
<dbReference type="Proteomes" id="UP001234297">
    <property type="component" value="Chromosome 4"/>
</dbReference>
<keyword evidence="2" id="KW-1185">Reference proteome</keyword>
<sequence length="102" mass="11146">MERFEQSAIAEGGSERDRRQRGVSPLLGAAVDADQGLKASEEASTASIASEVGRRWIEGRDRFSKRRKRGRRSAGIVGRDAGAFPELDLDFSDDGGWKIDGH</sequence>
<accession>A0ACC2K8C1</accession>
<gene>
    <name evidence="1" type="ORF">MRB53_013344</name>
</gene>
<name>A0ACC2K8C1_PERAE</name>
<organism evidence="1 2">
    <name type="scientific">Persea americana</name>
    <name type="common">Avocado</name>
    <dbReference type="NCBI Taxonomy" id="3435"/>
    <lineage>
        <taxon>Eukaryota</taxon>
        <taxon>Viridiplantae</taxon>
        <taxon>Streptophyta</taxon>
        <taxon>Embryophyta</taxon>
        <taxon>Tracheophyta</taxon>
        <taxon>Spermatophyta</taxon>
        <taxon>Magnoliopsida</taxon>
        <taxon>Magnoliidae</taxon>
        <taxon>Laurales</taxon>
        <taxon>Lauraceae</taxon>
        <taxon>Persea</taxon>
    </lineage>
</organism>
<protein>
    <submittedName>
        <fullName evidence="1">Uncharacterized protein</fullName>
    </submittedName>
</protein>
<dbReference type="EMBL" id="CM056812">
    <property type="protein sequence ID" value="KAJ8617158.1"/>
    <property type="molecule type" value="Genomic_DNA"/>
</dbReference>
<proteinExistence type="predicted"/>
<evidence type="ECO:0000313" key="1">
    <source>
        <dbReference type="EMBL" id="KAJ8617158.1"/>
    </source>
</evidence>
<comment type="caution">
    <text evidence="1">The sequence shown here is derived from an EMBL/GenBank/DDBJ whole genome shotgun (WGS) entry which is preliminary data.</text>
</comment>
<evidence type="ECO:0000313" key="2">
    <source>
        <dbReference type="Proteomes" id="UP001234297"/>
    </source>
</evidence>